<feature type="domain" description="Metalloprotease TldD/E C-terminal" evidence="3">
    <location>
        <begin position="230"/>
        <end position="446"/>
    </location>
</feature>
<protein>
    <submittedName>
        <fullName evidence="5">TldD/PmbA family protein</fullName>
    </submittedName>
</protein>
<comment type="caution">
    <text evidence="5">The sequence shown here is derived from an EMBL/GenBank/DDBJ whole genome shotgun (WGS) entry which is preliminary data.</text>
</comment>
<dbReference type="InterPro" id="IPR002510">
    <property type="entry name" value="Metalloprtase-TldD/E_N"/>
</dbReference>
<organism evidence="5 6">
    <name type="scientific">Acetobacter estunensis</name>
    <dbReference type="NCBI Taxonomy" id="104097"/>
    <lineage>
        <taxon>Bacteria</taxon>
        <taxon>Pseudomonadati</taxon>
        <taxon>Pseudomonadota</taxon>
        <taxon>Alphaproteobacteria</taxon>
        <taxon>Acetobacterales</taxon>
        <taxon>Acetobacteraceae</taxon>
        <taxon>Acetobacter</taxon>
    </lineage>
</organism>
<evidence type="ECO:0000313" key="5">
    <source>
        <dbReference type="EMBL" id="NHO53392.1"/>
    </source>
</evidence>
<dbReference type="Gene3D" id="3.30.2290.10">
    <property type="entry name" value="PmbA/TldD superfamily"/>
    <property type="match status" value="1"/>
</dbReference>
<feature type="domain" description="Metalloprotease TldD/E central" evidence="4">
    <location>
        <begin position="119"/>
        <end position="223"/>
    </location>
</feature>
<evidence type="ECO:0000256" key="1">
    <source>
        <dbReference type="ARBA" id="ARBA00005836"/>
    </source>
</evidence>
<dbReference type="Proteomes" id="UP000597459">
    <property type="component" value="Unassembled WGS sequence"/>
</dbReference>
<dbReference type="Pfam" id="PF19290">
    <property type="entry name" value="PmbA_TldD_2nd"/>
    <property type="match status" value="1"/>
</dbReference>
<dbReference type="SUPFAM" id="SSF111283">
    <property type="entry name" value="Putative modulator of DNA gyrase, PmbA/TldD"/>
    <property type="match status" value="1"/>
</dbReference>
<keyword evidence="6" id="KW-1185">Reference proteome</keyword>
<dbReference type="GO" id="GO:0005829">
    <property type="term" value="C:cytosol"/>
    <property type="evidence" value="ECO:0007669"/>
    <property type="project" value="TreeGrafter"/>
</dbReference>
<proteinExistence type="inferred from homology"/>
<accession>A0A967EHC1</accession>
<dbReference type="InterPro" id="IPR047657">
    <property type="entry name" value="PmbA"/>
</dbReference>
<evidence type="ECO:0000259" key="3">
    <source>
        <dbReference type="Pfam" id="PF19289"/>
    </source>
</evidence>
<dbReference type="Pfam" id="PF19289">
    <property type="entry name" value="PmbA_TldD_3rd"/>
    <property type="match status" value="1"/>
</dbReference>
<dbReference type="InterPro" id="IPR045569">
    <property type="entry name" value="Metalloprtase-TldD/E_C"/>
</dbReference>
<evidence type="ECO:0000313" key="6">
    <source>
        <dbReference type="Proteomes" id="UP000597459"/>
    </source>
</evidence>
<dbReference type="GO" id="GO:0008237">
    <property type="term" value="F:metallopeptidase activity"/>
    <property type="evidence" value="ECO:0007669"/>
    <property type="project" value="InterPro"/>
</dbReference>
<reference evidence="5" key="1">
    <citation type="submission" date="2019-11" db="EMBL/GenBank/DDBJ databases">
        <title>Description of new Acetobacter species.</title>
        <authorList>
            <person name="Cleenwerck I."/>
            <person name="Sombolestani A.S."/>
        </authorList>
    </citation>
    <scope>NUCLEOTIDE SEQUENCE</scope>
    <source>
        <strain evidence="5">LMG 1626</strain>
    </source>
</reference>
<dbReference type="RefSeq" id="WP_166313560.1">
    <property type="nucleotide sequence ID" value="NZ_WOTH01000007.1"/>
</dbReference>
<dbReference type="PANTHER" id="PTHR43421:SF1">
    <property type="entry name" value="METALLOPROTEASE PMBA"/>
    <property type="match status" value="1"/>
</dbReference>
<dbReference type="InterPro" id="IPR036059">
    <property type="entry name" value="TldD/PmbA_sf"/>
</dbReference>
<dbReference type="Pfam" id="PF01523">
    <property type="entry name" value="PmbA_TldD_1st"/>
    <property type="match status" value="1"/>
</dbReference>
<dbReference type="InterPro" id="IPR035068">
    <property type="entry name" value="TldD/PmbA_N"/>
</dbReference>
<sequence length="447" mass="46959">MSTSPLDLACEIVARATKHGADAADAVYAGGTALGVSVRNGVTEELERSETTDLGLRVFVGKRSAIVSTSTPDPAGFDALIEQALAMARVLPEDANAGFPNGVELIGRVETNTLDLMDPTETDATQLLDRARRTEDAGRAIEGVTNSAGASASWGRTQVALATSRGVAGQYGRTRHSISMSALAGHGTAMQRDYDYHSTVHLADLDAPETIGASAGRKAVARLDPVQPRTGVLPILFAPRIANSLLGHLAGAINGVAIARGTSFLKAHMGKRIFPADLRVIDDPHRQRGLRSRPFDGEGVQGATLDLVADGVLQHWLLDGRSARQLKLLSNGRAVRGASSPPSPGVSNLFFAPGTATPQELMSDIEEGIYITEMMGSAVNGITGDYSRGASGFMIRNGQLADPVAEFTVAGNLLDMFGRVQVANDLSFRFGMDSPTVRIDAMSVAGN</sequence>
<evidence type="ECO:0000259" key="2">
    <source>
        <dbReference type="Pfam" id="PF01523"/>
    </source>
</evidence>
<dbReference type="EMBL" id="WOTH01000007">
    <property type="protein sequence ID" value="NHO53392.1"/>
    <property type="molecule type" value="Genomic_DNA"/>
</dbReference>
<dbReference type="GO" id="GO:0006508">
    <property type="term" value="P:proteolysis"/>
    <property type="evidence" value="ECO:0007669"/>
    <property type="project" value="InterPro"/>
</dbReference>
<gene>
    <name evidence="5" type="ORF">GOB87_05365</name>
</gene>
<dbReference type="AlphaFoldDB" id="A0A967EHC1"/>
<evidence type="ECO:0000259" key="4">
    <source>
        <dbReference type="Pfam" id="PF19290"/>
    </source>
</evidence>
<name>A0A967EHC1_9PROT</name>
<comment type="similarity">
    <text evidence="1">Belongs to the peptidase U62 family.</text>
</comment>
<dbReference type="PANTHER" id="PTHR43421">
    <property type="entry name" value="METALLOPROTEASE PMBA"/>
    <property type="match status" value="1"/>
</dbReference>
<dbReference type="InterPro" id="IPR045570">
    <property type="entry name" value="Metalloprtase-TldD/E_cen_dom"/>
</dbReference>
<feature type="domain" description="Metalloprotease TldD/E N-terminal" evidence="2">
    <location>
        <begin position="24"/>
        <end position="88"/>
    </location>
</feature>